<feature type="region of interest" description="Disordered" evidence="1">
    <location>
        <begin position="1"/>
        <end position="39"/>
    </location>
</feature>
<dbReference type="Pfam" id="PF11905">
    <property type="entry name" value="DUF3425"/>
    <property type="match status" value="1"/>
</dbReference>
<dbReference type="HOGENOM" id="CLU_033726_4_0_1"/>
<protein>
    <recommendedName>
        <fullName evidence="2">BZIP domain-containing protein</fullName>
    </recommendedName>
</protein>
<dbReference type="GO" id="GO:0003700">
    <property type="term" value="F:DNA-binding transcription factor activity"/>
    <property type="evidence" value="ECO:0007669"/>
    <property type="project" value="InterPro"/>
</dbReference>
<gene>
    <name evidence="3" type="ORF">NECHADRAFT_81298</name>
</gene>
<dbReference type="GeneID" id="9669390"/>
<dbReference type="eggNOG" id="ENOG502T792">
    <property type="taxonomic scope" value="Eukaryota"/>
</dbReference>
<dbReference type="RefSeq" id="XP_003042285.1">
    <property type="nucleotide sequence ID" value="XM_003042239.1"/>
</dbReference>
<evidence type="ECO:0000313" key="3">
    <source>
        <dbReference type="EMBL" id="EEU36572.1"/>
    </source>
</evidence>
<dbReference type="InterPro" id="IPR021833">
    <property type="entry name" value="DUF3425"/>
</dbReference>
<dbReference type="Proteomes" id="UP000005206">
    <property type="component" value="Chromosome 6"/>
</dbReference>
<evidence type="ECO:0000259" key="2">
    <source>
        <dbReference type="PROSITE" id="PS00036"/>
    </source>
</evidence>
<proteinExistence type="predicted"/>
<keyword evidence="4" id="KW-1185">Reference proteome</keyword>
<dbReference type="OrthoDB" id="2245989at2759"/>
<dbReference type="PANTHER" id="PTHR38116">
    <property type="entry name" value="CHROMOSOME 7, WHOLE GENOME SHOTGUN SEQUENCE"/>
    <property type="match status" value="1"/>
</dbReference>
<sequence>MGKASGSDLRPWQIERRRYQNASAQRRRRQRQKEGLAGNKRLPLQTVTRKASSLSKELVSAIFDCFTTDTERSNVALIMADENFSLRDIVKYGLITLGYAANPDILRTTEDLAFYSWSLLVLSAALADIHLERVIRVGVKTLLDLKGPKTWSGELSLMALAKEDGYMLTNYPGSTGNPTIAVRTGFFTASLANCWLLGIEPCAIMDHNAVSPFVRTTQNTLGEKHDYHVPDLNQRTETQEGRSQDFTHNMRPTLEQLTIPHHPYLDIIPWPSFRSRAIIASSTNPPLIDKNELCLDLLSDGIYCCSIPGVSLHGRGEGTPWDSRSWEARPWFLHKWSLLVGHDVQQTSSWWRLQS</sequence>
<dbReference type="PROSITE" id="PS00036">
    <property type="entry name" value="BZIP_BASIC"/>
    <property type="match status" value="1"/>
</dbReference>
<feature type="domain" description="BZIP" evidence="2">
    <location>
        <begin position="16"/>
        <end position="31"/>
    </location>
</feature>
<organism evidence="3 4">
    <name type="scientific">Fusarium vanettenii (strain ATCC MYA-4622 / CBS 123669 / FGSC 9596 / NRRL 45880 / 77-13-4)</name>
    <name type="common">Fusarium solani subsp. pisi</name>
    <dbReference type="NCBI Taxonomy" id="660122"/>
    <lineage>
        <taxon>Eukaryota</taxon>
        <taxon>Fungi</taxon>
        <taxon>Dikarya</taxon>
        <taxon>Ascomycota</taxon>
        <taxon>Pezizomycotina</taxon>
        <taxon>Sordariomycetes</taxon>
        <taxon>Hypocreomycetidae</taxon>
        <taxon>Hypocreales</taxon>
        <taxon>Nectriaceae</taxon>
        <taxon>Fusarium</taxon>
        <taxon>Fusarium solani species complex</taxon>
        <taxon>Fusarium vanettenii</taxon>
    </lineage>
</organism>
<dbReference type="VEuPathDB" id="FungiDB:NECHADRAFT_81298"/>
<evidence type="ECO:0000313" key="4">
    <source>
        <dbReference type="Proteomes" id="UP000005206"/>
    </source>
</evidence>
<reference evidence="3 4" key="1">
    <citation type="journal article" date="2009" name="PLoS Genet.">
        <title>The genome of Nectria haematococca: contribution of supernumerary chromosomes to gene expansion.</title>
        <authorList>
            <person name="Coleman J.J."/>
            <person name="Rounsley S.D."/>
            <person name="Rodriguez-Carres M."/>
            <person name="Kuo A."/>
            <person name="Wasmann C.C."/>
            <person name="Grimwood J."/>
            <person name="Schmutz J."/>
            <person name="Taga M."/>
            <person name="White G.J."/>
            <person name="Zhou S."/>
            <person name="Schwartz D.C."/>
            <person name="Freitag M."/>
            <person name="Ma L.J."/>
            <person name="Danchin E.G."/>
            <person name="Henrissat B."/>
            <person name="Coutinho P.M."/>
            <person name="Nelson D.R."/>
            <person name="Straney D."/>
            <person name="Napoli C.A."/>
            <person name="Barker B.M."/>
            <person name="Gribskov M."/>
            <person name="Rep M."/>
            <person name="Kroken S."/>
            <person name="Molnar I."/>
            <person name="Rensing C."/>
            <person name="Kennell J.C."/>
            <person name="Zamora J."/>
            <person name="Farman M.L."/>
            <person name="Selker E.U."/>
            <person name="Salamov A."/>
            <person name="Shapiro H."/>
            <person name="Pangilinan J."/>
            <person name="Lindquist E."/>
            <person name="Lamers C."/>
            <person name="Grigoriev I.V."/>
            <person name="Geiser D.M."/>
            <person name="Covert S.F."/>
            <person name="Temporini E."/>
            <person name="Vanetten H.D."/>
        </authorList>
    </citation>
    <scope>NUCLEOTIDE SEQUENCE [LARGE SCALE GENOMIC DNA]</scope>
    <source>
        <strain evidence="4">ATCC MYA-4622 / CBS 123669 / FGSC 9596 / NRRL 45880 / 77-13-4</strain>
    </source>
</reference>
<dbReference type="InterPro" id="IPR004827">
    <property type="entry name" value="bZIP"/>
</dbReference>
<dbReference type="PANTHER" id="PTHR38116:SF8">
    <property type="entry name" value="BZIP DOMAIN-CONTAINING PROTEIN"/>
    <property type="match status" value="1"/>
</dbReference>
<evidence type="ECO:0000256" key="1">
    <source>
        <dbReference type="SAM" id="MobiDB-lite"/>
    </source>
</evidence>
<dbReference type="InParanoid" id="C7ZHT9"/>
<name>C7ZHT9_FUSV7</name>
<dbReference type="AlphaFoldDB" id="C7ZHT9"/>
<dbReference type="EMBL" id="GG698928">
    <property type="protein sequence ID" value="EEU36572.1"/>
    <property type="molecule type" value="Genomic_DNA"/>
</dbReference>
<accession>C7ZHT9</accession>
<dbReference type="KEGG" id="nhe:NECHADRAFT_81298"/>
<dbReference type="OMA" id="SHANCRI"/>